<dbReference type="Proteomes" id="UP000792457">
    <property type="component" value="Unassembled WGS sequence"/>
</dbReference>
<proteinExistence type="predicted"/>
<feature type="non-terminal residue" evidence="1">
    <location>
        <position position="1"/>
    </location>
</feature>
<accession>A0A8K0NZK9</accession>
<reference evidence="1" key="1">
    <citation type="submission" date="2013-04" db="EMBL/GenBank/DDBJ databases">
        <authorList>
            <person name="Qu J."/>
            <person name="Murali S.C."/>
            <person name="Bandaranaike D."/>
            <person name="Bellair M."/>
            <person name="Blankenburg K."/>
            <person name="Chao H."/>
            <person name="Dinh H."/>
            <person name="Doddapaneni H."/>
            <person name="Downs B."/>
            <person name="Dugan-Rocha S."/>
            <person name="Elkadiri S."/>
            <person name="Gnanaolivu R.D."/>
            <person name="Hernandez B."/>
            <person name="Javaid M."/>
            <person name="Jayaseelan J.C."/>
            <person name="Lee S."/>
            <person name="Li M."/>
            <person name="Ming W."/>
            <person name="Munidasa M."/>
            <person name="Muniz J."/>
            <person name="Nguyen L."/>
            <person name="Ongeri F."/>
            <person name="Osuji N."/>
            <person name="Pu L.-L."/>
            <person name="Puazo M."/>
            <person name="Qu C."/>
            <person name="Quiroz J."/>
            <person name="Raj R."/>
            <person name="Weissenberger G."/>
            <person name="Xin Y."/>
            <person name="Zou X."/>
            <person name="Han Y."/>
            <person name="Richards S."/>
            <person name="Worley K."/>
            <person name="Muzny D."/>
            <person name="Gibbs R."/>
        </authorList>
    </citation>
    <scope>NUCLEOTIDE SEQUENCE</scope>
    <source>
        <strain evidence="1">Sampled in the wild</strain>
    </source>
</reference>
<comment type="caution">
    <text evidence="1">The sequence shown here is derived from an EMBL/GenBank/DDBJ whole genome shotgun (WGS) entry which is preliminary data.</text>
</comment>
<sequence length="117" mass="14015">MCDRRTIRVSLKIRLRFLKCYVWSTLFYARCGVFEEYYEFPALAEQLNKRNNEEKEARIKEPCNSCREILSSSNNKSWENQMQERGVKEKNVLEPEYQTIDRSDVCPHCTRPREVQG</sequence>
<organism evidence="1 2">
    <name type="scientific">Ladona fulva</name>
    <name type="common">Scarce chaser dragonfly</name>
    <name type="synonym">Libellula fulva</name>
    <dbReference type="NCBI Taxonomy" id="123851"/>
    <lineage>
        <taxon>Eukaryota</taxon>
        <taxon>Metazoa</taxon>
        <taxon>Ecdysozoa</taxon>
        <taxon>Arthropoda</taxon>
        <taxon>Hexapoda</taxon>
        <taxon>Insecta</taxon>
        <taxon>Pterygota</taxon>
        <taxon>Palaeoptera</taxon>
        <taxon>Odonata</taxon>
        <taxon>Epiprocta</taxon>
        <taxon>Anisoptera</taxon>
        <taxon>Libelluloidea</taxon>
        <taxon>Libellulidae</taxon>
        <taxon>Ladona</taxon>
    </lineage>
</organism>
<keyword evidence="2" id="KW-1185">Reference proteome</keyword>
<name>A0A8K0NZK9_LADFU</name>
<dbReference type="AlphaFoldDB" id="A0A8K0NZK9"/>
<evidence type="ECO:0000313" key="1">
    <source>
        <dbReference type="EMBL" id="KAG8227901.1"/>
    </source>
</evidence>
<reference evidence="1" key="2">
    <citation type="submission" date="2017-10" db="EMBL/GenBank/DDBJ databases">
        <title>Ladona fulva Genome sequencing and assembly.</title>
        <authorList>
            <person name="Murali S."/>
            <person name="Richards S."/>
            <person name="Bandaranaike D."/>
            <person name="Bellair M."/>
            <person name="Blankenburg K."/>
            <person name="Chao H."/>
            <person name="Dinh H."/>
            <person name="Doddapaneni H."/>
            <person name="Dugan-Rocha S."/>
            <person name="Elkadiri S."/>
            <person name="Gnanaolivu R."/>
            <person name="Hernandez B."/>
            <person name="Skinner E."/>
            <person name="Javaid M."/>
            <person name="Lee S."/>
            <person name="Li M."/>
            <person name="Ming W."/>
            <person name="Munidasa M."/>
            <person name="Muniz J."/>
            <person name="Nguyen L."/>
            <person name="Hughes D."/>
            <person name="Osuji N."/>
            <person name="Pu L.-L."/>
            <person name="Puazo M."/>
            <person name="Qu C."/>
            <person name="Quiroz J."/>
            <person name="Raj R."/>
            <person name="Weissenberger G."/>
            <person name="Xin Y."/>
            <person name="Zou X."/>
            <person name="Han Y."/>
            <person name="Worley K."/>
            <person name="Muzny D."/>
            <person name="Gibbs R."/>
        </authorList>
    </citation>
    <scope>NUCLEOTIDE SEQUENCE</scope>
    <source>
        <strain evidence="1">Sampled in the wild</strain>
    </source>
</reference>
<gene>
    <name evidence="1" type="ORF">J437_LFUL006348</name>
</gene>
<evidence type="ECO:0000313" key="2">
    <source>
        <dbReference type="Proteomes" id="UP000792457"/>
    </source>
</evidence>
<dbReference type="EMBL" id="KZ308348">
    <property type="protein sequence ID" value="KAG8227901.1"/>
    <property type="molecule type" value="Genomic_DNA"/>
</dbReference>
<protein>
    <submittedName>
        <fullName evidence="1">Uncharacterized protein</fullName>
    </submittedName>
</protein>